<accession>A0A5C5YHU9</accession>
<protein>
    <recommendedName>
        <fullName evidence="3">ACR</fullName>
    </recommendedName>
</protein>
<reference evidence="1 2" key="1">
    <citation type="submission" date="2019-02" db="EMBL/GenBank/DDBJ databases">
        <title>Deep-cultivation of Planctomycetes and their phenomic and genomic characterization uncovers novel biology.</title>
        <authorList>
            <person name="Wiegand S."/>
            <person name="Jogler M."/>
            <person name="Boedeker C."/>
            <person name="Pinto D."/>
            <person name="Vollmers J."/>
            <person name="Rivas-Marin E."/>
            <person name="Kohn T."/>
            <person name="Peeters S.H."/>
            <person name="Heuer A."/>
            <person name="Rast P."/>
            <person name="Oberbeckmann S."/>
            <person name="Bunk B."/>
            <person name="Jeske O."/>
            <person name="Meyerdierks A."/>
            <person name="Storesund J.E."/>
            <person name="Kallscheuer N."/>
            <person name="Luecker S."/>
            <person name="Lage O.M."/>
            <person name="Pohl T."/>
            <person name="Merkel B.J."/>
            <person name="Hornburger P."/>
            <person name="Mueller R.-W."/>
            <person name="Bruemmer F."/>
            <person name="Labrenz M."/>
            <person name="Spormann A.M."/>
            <person name="Op Den Camp H."/>
            <person name="Overmann J."/>
            <person name="Amann R."/>
            <person name="Jetten M.S.M."/>
            <person name="Mascher T."/>
            <person name="Medema M.H."/>
            <person name="Devos D.P."/>
            <person name="Kaster A.-K."/>
            <person name="Ovreas L."/>
            <person name="Rohde M."/>
            <person name="Galperin M.Y."/>
            <person name="Jogler C."/>
        </authorList>
    </citation>
    <scope>NUCLEOTIDE SEQUENCE [LARGE SCALE GENOMIC DNA]</scope>
    <source>
        <strain evidence="1 2">CA85</strain>
    </source>
</reference>
<evidence type="ECO:0000313" key="2">
    <source>
        <dbReference type="Proteomes" id="UP000318053"/>
    </source>
</evidence>
<dbReference type="OrthoDB" id="9813379at2"/>
<dbReference type="Gene3D" id="2.60.120.1140">
    <property type="entry name" value="Protein of unknown function DUF192"/>
    <property type="match status" value="1"/>
</dbReference>
<name>A0A5C5YHU9_9BACT</name>
<dbReference type="AlphaFoldDB" id="A0A5C5YHU9"/>
<dbReference type="Proteomes" id="UP000318053">
    <property type="component" value="Unassembled WGS sequence"/>
</dbReference>
<organism evidence="1 2">
    <name type="scientific">Allorhodopirellula solitaria</name>
    <dbReference type="NCBI Taxonomy" id="2527987"/>
    <lineage>
        <taxon>Bacteria</taxon>
        <taxon>Pseudomonadati</taxon>
        <taxon>Planctomycetota</taxon>
        <taxon>Planctomycetia</taxon>
        <taxon>Pirellulales</taxon>
        <taxon>Pirellulaceae</taxon>
        <taxon>Allorhodopirellula</taxon>
    </lineage>
</organism>
<keyword evidence="2" id="KW-1185">Reference proteome</keyword>
<dbReference type="EMBL" id="SJPK01000003">
    <property type="protein sequence ID" value="TWT73332.1"/>
    <property type="molecule type" value="Genomic_DNA"/>
</dbReference>
<proteinExistence type="predicted"/>
<gene>
    <name evidence="1" type="ORF">CA85_18010</name>
</gene>
<sequence length="117" mass="13048">MTKLFNTETGDLLLDDLQIADTFWKRFRGLQFRGSLPESSGLLLTPCSSIHTCWMRFSIDVIMLDCERCVLGIRTRVSPWRAVVCERGTAHVIEVRPGSVGVPKGARLDWNGPPSTG</sequence>
<dbReference type="InterPro" id="IPR003795">
    <property type="entry name" value="DUF192"/>
</dbReference>
<evidence type="ECO:0000313" key="1">
    <source>
        <dbReference type="EMBL" id="TWT73332.1"/>
    </source>
</evidence>
<dbReference type="Pfam" id="PF02643">
    <property type="entry name" value="DUF192"/>
    <property type="match status" value="1"/>
</dbReference>
<evidence type="ECO:0008006" key="3">
    <source>
        <dbReference type="Google" id="ProtNLM"/>
    </source>
</evidence>
<dbReference type="RefSeq" id="WP_146390862.1">
    <property type="nucleotide sequence ID" value="NZ_SJPK01000003.1"/>
</dbReference>
<comment type="caution">
    <text evidence="1">The sequence shown here is derived from an EMBL/GenBank/DDBJ whole genome shotgun (WGS) entry which is preliminary data.</text>
</comment>
<dbReference type="InterPro" id="IPR038695">
    <property type="entry name" value="Saro_0823-like_sf"/>
</dbReference>